<feature type="region of interest" description="Disordered" evidence="1">
    <location>
        <begin position="26"/>
        <end position="46"/>
    </location>
</feature>
<keyword evidence="3" id="KW-1185">Reference proteome</keyword>
<dbReference type="AlphaFoldDB" id="M5S2F8"/>
<dbReference type="Proteomes" id="UP000011991">
    <property type="component" value="Unassembled WGS sequence"/>
</dbReference>
<gene>
    <name evidence="2" type="ORF">RMSM_01262</name>
</gene>
<reference evidence="2 3" key="1">
    <citation type="journal article" date="2013" name="Mar. Genomics">
        <title>Expression of sulfatases in Rhodopirellula baltica and the diversity of sulfatases in the genus Rhodopirellula.</title>
        <authorList>
            <person name="Wegner C.E."/>
            <person name="Richter-Heitmann T."/>
            <person name="Klindworth A."/>
            <person name="Klockow C."/>
            <person name="Richter M."/>
            <person name="Achstetter T."/>
            <person name="Glockner F.O."/>
            <person name="Harder J."/>
        </authorList>
    </citation>
    <scope>NUCLEOTIDE SEQUENCE [LARGE SCALE GENOMIC DNA]</scope>
    <source>
        <strain evidence="2 3">SM1</strain>
    </source>
</reference>
<sequence length="46" mass="4951">MFHDGDYHKLRTEFQVRRNVDSAGSATFSTSLMDGTSGDAGADISV</sequence>
<accession>M5S2F8</accession>
<organism evidence="2 3">
    <name type="scientific">Rhodopirellula maiorica SM1</name>
    <dbReference type="NCBI Taxonomy" id="1265738"/>
    <lineage>
        <taxon>Bacteria</taxon>
        <taxon>Pseudomonadati</taxon>
        <taxon>Planctomycetota</taxon>
        <taxon>Planctomycetia</taxon>
        <taxon>Pirellulales</taxon>
        <taxon>Pirellulaceae</taxon>
        <taxon>Novipirellula</taxon>
    </lineage>
</organism>
<comment type="caution">
    <text evidence="2">The sequence shown here is derived from an EMBL/GenBank/DDBJ whole genome shotgun (WGS) entry which is preliminary data.</text>
</comment>
<evidence type="ECO:0000313" key="3">
    <source>
        <dbReference type="Proteomes" id="UP000011991"/>
    </source>
</evidence>
<proteinExistence type="predicted"/>
<evidence type="ECO:0000313" key="2">
    <source>
        <dbReference type="EMBL" id="EMI21807.1"/>
    </source>
</evidence>
<evidence type="ECO:0000256" key="1">
    <source>
        <dbReference type="SAM" id="MobiDB-lite"/>
    </source>
</evidence>
<protein>
    <submittedName>
        <fullName evidence="2">Uncharacterized protein</fullName>
    </submittedName>
</protein>
<dbReference type="EMBL" id="ANOG01000189">
    <property type="protein sequence ID" value="EMI21807.1"/>
    <property type="molecule type" value="Genomic_DNA"/>
</dbReference>
<name>M5S2F8_9BACT</name>